<evidence type="ECO:0000256" key="1">
    <source>
        <dbReference type="ARBA" id="ARBA00022821"/>
    </source>
</evidence>
<dbReference type="PANTHER" id="PTHR36766">
    <property type="entry name" value="PLANT BROAD-SPECTRUM MILDEW RESISTANCE PROTEIN RPW8"/>
    <property type="match status" value="1"/>
</dbReference>
<keyword evidence="1" id="KW-0611">Plant defense</keyword>
<reference evidence="3" key="1">
    <citation type="journal article" date="2017" name="Front. Plant Sci.">
        <title>Climate Clever Clovers: New Paradigm to Reduce the Environmental Footprint of Ruminants by Breeding Low Methanogenic Forages Utilizing Haplotype Variation.</title>
        <authorList>
            <person name="Kaur P."/>
            <person name="Appels R."/>
            <person name="Bayer P.E."/>
            <person name="Keeble-Gagnere G."/>
            <person name="Wang J."/>
            <person name="Hirakawa H."/>
            <person name="Shirasawa K."/>
            <person name="Vercoe P."/>
            <person name="Stefanova K."/>
            <person name="Durmic Z."/>
            <person name="Nichols P."/>
            <person name="Revell C."/>
            <person name="Isobe S.N."/>
            <person name="Edwards D."/>
            <person name="Erskine W."/>
        </authorList>
    </citation>
    <scope>NUCLEOTIDE SEQUENCE [LARGE SCALE GENOMIC DNA]</scope>
    <source>
        <strain evidence="3">cv. Daliak</strain>
    </source>
</reference>
<accession>A0A2Z6N4P3</accession>
<dbReference type="InterPro" id="IPR032675">
    <property type="entry name" value="LRR_dom_sf"/>
</dbReference>
<keyword evidence="3" id="KW-1185">Reference proteome</keyword>
<dbReference type="Gene3D" id="3.80.10.10">
    <property type="entry name" value="Ribonuclease Inhibitor"/>
    <property type="match status" value="1"/>
</dbReference>
<evidence type="ECO:0008006" key="4">
    <source>
        <dbReference type="Google" id="ProtNLM"/>
    </source>
</evidence>
<evidence type="ECO:0000313" key="2">
    <source>
        <dbReference type="EMBL" id="GAU38826.1"/>
    </source>
</evidence>
<dbReference type="GO" id="GO:0006952">
    <property type="term" value="P:defense response"/>
    <property type="evidence" value="ECO:0007669"/>
    <property type="project" value="UniProtKB-KW"/>
</dbReference>
<organism evidence="2 3">
    <name type="scientific">Trifolium subterraneum</name>
    <name type="common">Subterranean clover</name>
    <dbReference type="NCBI Taxonomy" id="3900"/>
    <lineage>
        <taxon>Eukaryota</taxon>
        <taxon>Viridiplantae</taxon>
        <taxon>Streptophyta</taxon>
        <taxon>Embryophyta</taxon>
        <taxon>Tracheophyta</taxon>
        <taxon>Spermatophyta</taxon>
        <taxon>Magnoliopsida</taxon>
        <taxon>eudicotyledons</taxon>
        <taxon>Gunneridae</taxon>
        <taxon>Pentapetalae</taxon>
        <taxon>rosids</taxon>
        <taxon>fabids</taxon>
        <taxon>Fabales</taxon>
        <taxon>Fabaceae</taxon>
        <taxon>Papilionoideae</taxon>
        <taxon>50 kb inversion clade</taxon>
        <taxon>NPAAA clade</taxon>
        <taxon>Hologalegina</taxon>
        <taxon>IRL clade</taxon>
        <taxon>Trifolieae</taxon>
        <taxon>Trifolium</taxon>
    </lineage>
</organism>
<protein>
    <recommendedName>
        <fullName evidence="4">TIR domain-containing protein</fullName>
    </recommendedName>
</protein>
<name>A0A2Z6N4P3_TRISU</name>
<dbReference type="PANTHER" id="PTHR36766:SF40">
    <property type="entry name" value="DISEASE RESISTANCE PROTEIN RGA3"/>
    <property type="match status" value="1"/>
</dbReference>
<proteinExistence type="predicted"/>
<dbReference type="SUPFAM" id="SSF52058">
    <property type="entry name" value="L domain-like"/>
    <property type="match status" value="1"/>
</dbReference>
<dbReference type="Proteomes" id="UP000242715">
    <property type="component" value="Unassembled WGS sequence"/>
</dbReference>
<gene>
    <name evidence="2" type="ORF">TSUD_356770</name>
</gene>
<sequence>MLEVDSSIFFLQKLQILKLIGCTSLKNLSSNTCSPVLQELYAWDCINLKEFSVTFTSVDQLRVGISEYGGNELPSSLLKLKNLEIFFFPMIECLVDLPENFANHINLWSSVNPEHDPFITLHKVFSSPALITLKHLYLNGTPTLSEIPDSISLLSSLESLMLRDMAITSLPENIKYLPQLNQLNVVRCEKLQSIPALSQYIPFFIVMNCESLEKVLSSMDEACDKPNPCFTVLINCKKLDQHSYQTVLEDAIDGIELRARLNSANEDDTIGYLLPDMPGREYWFNYRSTQISFTLEFPPNLLGFAYYLVLSQGYMQKRVDFGCECYLEYSSGERIYITSFTRSNSFILELSYSPLLHMMSDHVVLWYDPISCKKIMEDIKAINDANITSCCPKLAFRFFIDEALHDGTSDDEVAIKECGFRWIYKEAEDFSTVSESQEDEEAKERIHPRKTSSKILKYWGIY</sequence>
<dbReference type="AlphaFoldDB" id="A0A2Z6N4P3"/>
<evidence type="ECO:0000313" key="3">
    <source>
        <dbReference type="Proteomes" id="UP000242715"/>
    </source>
</evidence>
<dbReference type="EMBL" id="DF973733">
    <property type="protein sequence ID" value="GAU38826.1"/>
    <property type="molecule type" value="Genomic_DNA"/>
</dbReference>
<dbReference type="OrthoDB" id="1419422at2759"/>